<gene>
    <name evidence="10" type="primary">cas3u</name>
    <name evidence="10" type="ORF">H9627_09840</name>
</gene>
<accession>A0A8I0HRE4</accession>
<dbReference type="GO" id="GO:0016787">
    <property type="term" value="F:hydrolase activity"/>
    <property type="evidence" value="ECO:0007669"/>
    <property type="project" value="UniProtKB-KW"/>
</dbReference>
<comment type="similarity">
    <text evidence="2">In the central section; belongs to the CRISPR-associated helicase Cas3 family.</text>
</comment>
<dbReference type="GO" id="GO:0046872">
    <property type="term" value="F:metal ion binding"/>
    <property type="evidence" value="ECO:0007669"/>
    <property type="project" value="UniProtKB-KW"/>
</dbReference>
<comment type="caution">
    <text evidence="10">The sequence shown here is derived from an EMBL/GenBank/DDBJ whole genome shotgun (WGS) entry which is preliminary data.</text>
</comment>
<dbReference type="GO" id="GO:0005524">
    <property type="term" value="F:ATP binding"/>
    <property type="evidence" value="ECO:0007669"/>
    <property type="project" value="UniProtKB-KW"/>
</dbReference>
<dbReference type="InterPro" id="IPR054712">
    <property type="entry name" value="Cas3-like_dom"/>
</dbReference>
<proteinExistence type="inferred from homology"/>
<name>A0A8I0HRE4_9CORY</name>
<evidence type="ECO:0000313" key="10">
    <source>
        <dbReference type="EMBL" id="MBD8030615.1"/>
    </source>
</evidence>
<keyword evidence="11" id="KW-1185">Reference proteome</keyword>
<evidence type="ECO:0000256" key="2">
    <source>
        <dbReference type="ARBA" id="ARBA00009046"/>
    </source>
</evidence>
<organism evidence="10 11">
    <name type="scientific">Corynebacterium gallinarum</name>
    <dbReference type="NCBI Taxonomy" id="2762214"/>
    <lineage>
        <taxon>Bacteria</taxon>
        <taxon>Bacillati</taxon>
        <taxon>Actinomycetota</taxon>
        <taxon>Actinomycetes</taxon>
        <taxon>Mycobacteriales</taxon>
        <taxon>Corynebacteriaceae</taxon>
        <taxon>Corynebacterium</taxon>
    </lineage>
</organism>
<dbReference type="Proteomes" id="UP000650224">
    <property type="component" value="Unassembled WGS sequence"/>
</dbReference>
<evidence type="ECO:0000256" key="5">
    <source>
        <dbReference type="ARBA" id="ARBA00022801"/>
    </source>
</evidence>
<keyword evidence="4" id="KW-0547">Nucleotide-binding</keyword>
<dbReference type="Pfam" id="PF22590">
    <property type="entry name" value="Cas3-like_C_2"/>
    <property type="match status" value="1"/>
</dbReference>
<keyword evidence="5" id="KW-0378">Hydrolase</keyword>
<dbReference type="RefSeq" id="WP_191733857.1">
    <property type="nucleotide sequence ID" value="NZ_JACSPR010000006.1"/>
</dbReference>
<keyword evidence="7" id="KW-0067">ATP-binding</keyword>
<dbReference type="Gene3D" id="1.10.3210.30">
    <property type="match status" value="1"/>
</dbReference>
<evidence type="ECO:0000259" key="9">
    <source>
        <dbReference type="PROSITE" id="PS51643"/>
    </source>
</evidence>
<evidence type="ECO:0000256" key="4">
    <source>
        <dbReference type="ARBA" id="ARBA00022741"/>
    </source>
</evidence>
<dbReference type="NCBIfam" id="TIGR02621">
    <property type="entry name" value="cas3_GSU0051"/>
    <property type="match status" value="1"/>
</dbReference>
<sequence length="898" mass="99740">MCELKKVVEPAEFGDFFRLLNGGHAPFTWQSELLELILRDQRWPDRLVVPTGGGKSSVVDIHLFANACAQGLGIRIPRRLHLVVNRRALVDGQAVRAEMILSRLKASTPESDELLWRVSESLKTLRVAPDSGPFELGHLRGELSNRTLPVDDLSACAVIAATPDMWGSRLLFRGYGSSRFARPRETTLVAMDSVLILDEAHLNRQLLFTARTVAKLQRREMPTGIPSLQVVETTATSPQEETGELVTVGVSPDELSPSGPDVLLRKRLNAHKKLVLKPLQGWNGRPANSMVVNAAVDEATRLHSTYGATTGCMVNHVDTATNIARALRKRGLAVKLLVGRMRPYDVEQLRQTHPDLLTPRGDDSVDIVVATQTLEVGIDANFRGLVTELAPGAALAQRLGRLNRLGDFEQSEAVILTPPSPDVIKTEHPPYRGDDLAAALHWLHQVAEEGSLNPATINKIAAPAESPRRDLFQRVELTDLDLFSKTSQKLFAEPDLGLWLRDSFEQDVTMGGVVVRENLPQDDPTALELLKALPPRDEEAFPASLSILQMISEELVVTPAHRFKMELKSQGRRKTPLLRRVFLFRENEVSLMTTEDTLRPGDILVIDRGLPFTTENVATMKPQDPPPTEVPLKGELRVFNPHLSRLDQQAFEKLVGMTSDEVAELYSDGIEEVEVTISATIIETGGREVVPWFFVIKKDVASPDEEALQEWTTSKRRVLLSDHQQAVGLRARKMCSLLDLKPELIDAVTLAAEHHDEGKRDPRFQRMLGASGIDEVLAKSESRTVSQVRKARSESGLPSSWRHEQLSALFFATRSDALIPLRIIGTSHGHGRPDFPHVGDDLLDNPEHSLRDLAAELFTTGKWDSIITTTHRDIGYYTMAMFEAFERAADAQVSREGR</sequence>
<keyword evidence="8" id="KW-0051">Antiviral defense</keyword>
<evidence type="ECO:0000256" key="7">
    <source>
        <dbReference type="ARBA" id="ARBA00022840"/>
    </source>
</evidence>
<feature type="domain" description="HD Cas3-type" evidence="9">
    <location>
        <begin position="713"/>
        <end position="893"/>
    </location>
</feature>
<keyword evidence="6" id="KW-0347">Helicase</keyword>
<keyword evidence="10" id="KW-0255">Endonuclease</keyword>
<dbReference type="GO" id="GO:0051607">
    <property type="term" value="P:defense response to virus"/>
    <property type="evidence" value="ECO:0007669"/>
    <property type="project" value="UniProtKB-KW"/>
</dbReference>
<dbReference type="InterPro" id="IPR027417">
    <property type="entry name" value="P-loop_NTPase"/>
</dbReference>
<keyword evidence="3" id="KW-0479">Metal-binding</keyword>
<dbReference type="InterPro" id="IPR038257">
    <property type="entry name" value="CRISPR-assoc_Cas3_HD_sf"/>
</dbReference>
<evidence type="ECO:0000256" key="3">
    <source>
        <dbReference type="ARBA" id="ARBA00022723"/>
    </source>
</evidence>
<evidence type="ECO:0000313" key="11">
    <source>
        <dbReference type="Proteomes" id="UP000650224"/>
    </source>
</evidence>
<keyword evidence="10" id="KW-0540">Nuclease</keyword>
<evidence type="ECO:0000256" key="6">
    <source>
        <dbReference type="ARBA" id="ARBA00022806"/>
    </source>
</evidence>
<dbReference type="GO" id="GO:0004519">
    <property type="term" value="F:endonuclease activity"/>
    <property type="evidence" value="ECO:0007669"/>
    <property type="project" value="UniProtKB-KW"/>
</dbReference>
<comment type="similarity">
    <text evidence="1">In the N-terminal section; belongs to the CRISPR-associated nuclease Cas3-HD family.</text>
</comment>
<evidence type="ECO:0000256" key="1">
    <source>
        <dbReference type="ARBA" id="ARBA00006847"/>
    </source>
</evidence>
<evidence type="ECO:0000256" key="8">
    <source>
        <dbReference type="ARBA" id="ARBA00023118"/>
    </source>
</evidence>
<dbReference type="InterPro" id="IPR013444">
    <property type="entry name" value="Helicase_Cas3_CRISPR-ass_Anaes"/>
</dbReference>
<dbReference type="InterPro" id="IPR006483">
    <property type="entry name" value="CRISPR-assoc_Cas3_HD"/>
</dbReference>
<reference evidence="10 11" key="1">
    <citation type="submission" date="2020-08" db="EMBL/GenBank/DDBJ databases">
        <title>A Genomic Blueprint of the Chicken Gut Microbiome.</title>
        <authorList>
            <person name="Gilroy R."/>
            <person name="Ravi A."/>
            <person name="Getino M."/>
            <person name="Pursley I."/>
            <person name="Horton D.L."/>
            <person name="Alikhan N.-F."/>
            <person name="Baker D."/>
            <person name="Gharbi K."/>
            <person name="Hall N."/>
            <person name="Watson M."/>
            <person name="Adriaenssens E.M."/>
            <person name="Foster-Nyarko E."/>
            <person name="Jarju S."/>
            <person name="Secka A."/>
            <person name="Antonio M."/>
            <person name="Oren A."/>
            <person name="Chaudhuri R."/>
            <person name="La Ragione R.M."/>
            <person name="Hildebrand F."/>
            <person name="Pallen M.J."/>
        </authorList>
    </citation>
    <scope>NUCLEOTIDE SEQUENCE [LARGE SCALE GENOMIC DNA]</scope>
    <source>
        <strain evidence="10 11">Sa1YVA5</strain>
    </source>
</reference>
<dbReference type="AlphaFoldDB" id="A0A8I0HRE4"/>
<dbReference type="SUPFAM" id="SSF52540">
    <property type="entry name" value="P-loop containing nucleoside triphosphate hydrolases"/>
    <property type="match status" value="1"/>
</dbReference>
<dbReference type="Gene3D" id="3.40.50.300">
    <property type="entry name" value="P-loop containing nucleotide triphosphate hydrolases"/>
    <property type="match status" value="2"/>
</dbReference>
<dbReference type="PROSITE" id="PS51643">
    <property type="entry name" value="HD_CAS3"/>
    <property type="match status" value="1"/>
</dbReference>
<protein>
    <submittedName>
        <fullName evidence="10">Type I-U CRISPR-associated helicase/endonuclease Cas3</fullName>
    </submittedName>
</protein>
<dbReference type="GO" id="GO:0004386">
    <property type="term" value="F:helicase activity"/>
    <property type="evidence" value="ECO:0007669"/>
    <property type="project" value="UniProtKB-KW"/>
</dbReference>
<dbReference type="EMBL" id="JACSPR010000006">
    <property type="protein sequence ID" value="MBD8030615.1"/>
    <property type="molecule type" value="Genomic_DNA"/>
</dbReference>